<sequence length="81" mass="9811">MNKPVFNIVETDYDVSKGEETYLKFRRDYKHELNISVDELQKRYGLTRHQKDSFVKRIICEDHVRRYGGNNFQTRLKKVES</sequence>
<evidence type="ECO:0000313" key="1">
    <source>
        <dbReference type="EMBL" id="XCD08670.1"/>
    </source>
</evidence>
<organism evidence="1">
    <name type="scientific">Methanobrevibacter smithii tailed virus 1</name>
    <dbReference type="NCBI Taxonomy" id="3148917"/>
    <lineage>
        <taxon>Viruses</taxon>
        <taxon>Duplodnaviria</taxon>
        <taxon>Heunggongvirae</taxon>
        <taxon>Uroviricota</taxon>
        <taxon>Caudoviricetes</taxon>
        <taxon>Methanobavirales</taxon>
        <taxon>Usuviridae</taxon>
        <taxon>Manusuvirus</taxon>
        <taxon>Manusuvirus methanobrevibacteri</taxon>
    </lineage>
</organism>
<protein>
    <submittedName>
        <fullName evidence="1">Uncharacterized protein</fullName>
    </submittedName>
</protein>
<accession>A0AAU8BAZ5</accession>
<dbReference type="EMBL" id="PP537965">
    <property type="protein sequence ID" value="XCD08670.1"/>
    <property type="molecule type" value="Genomic_DNA"/>
</dbReference>
<name>A0AAU8BAZ5_9CAUD</name>
<proteinExistence type="predicted"/>
<reference evidence="1" key="1">
    <citation type="submission" date="2024-03" db="EMBL/GenBank/DDBJ databases">
        <title>Archaeal virus exists in stable equilibrium with its dominant human gut methanogen host.</title>
        <authorList>
            <person name="Baquero D.P."/>
            <person name="Medvedeva S."/>
            <person name="Martin-Gallausiaux C."/>
            <person name="Pende N."/>
            <person name="Sartori-Rupp A."/>
            <person name="Tachon S."/>
            <person name="Pedron T."/>
            <person name="Debarbieux L."/>
            <person name="Borrel G."/>
            <person name="Gribaldo S."/>
            <person name="Krupovic M."/>
        </authorList>
    </citation>
    <scope>NUCLEOTIDE SEQUENCE</scope>
</reference>